<comment type="caution">
    <text evidence="2">The sequence shown here is derived from an EMBL/GenBank/DDBJ whole genome shotgun (WGS) entry which is preliminary data.</text>
</comment>
<evidence type="ECO:0000313" key="3">
    <source>
        <dbReference type="Proteomes" id="UP000255326"/>
    </source>
</evidence>
<dbReference type="RefSeq" id="WP_245948373.1">
    <property type="nucleotide sequence ID" value="NZ_QQAY01000002.1"/>
</dbReference>
<dbReference type="GO" id="GO:0016747">
    <property type="term" value="F:acyltransferase activity, transferring groups other than amino-acyl groups"/>
    <property type="evidence" value="ECO:0007669"/>
    <property type="project" value="InterPro"/>
</dbReference>
<dbReference type="PROSITE" id="PS51186">
    <property type="entry name" value="GNAT"/>
    <property type="match status" value="1"/>
</dbReference>
<dbReference type="GO" id="GO:0005840">
    <property type="term" value="C:ribosome"/>
    <property type="evidence" value="ECO:0007669"/>
    <property type="project" value="UniProtKB-KW"/>
</dbReference>
<evidence type="ECO:0000259" key="1">
    <source>
        <dbReference type="PROSITE" id="PS51186"/>
    </source>
</evidence>
<dbReference type="Pfam" id="PF00583">
    <property type="entry name" value="Acetyltransf_1"/>
    <property type="match status" value="1"/>
</dbReference>
<name>A0A370GPM5_9BACI</name>
<sequence length="172" mass="19743">MSIVIREGTLNDAEVLLSIQKTVVSEGKYLIALSHEFSKTVDQQKEWIEGILQNERDTLLVAEKEGEVAGCIVFQTNSGRERTAHKGDFGLFLSPEYRGLGLGRMLLEELLDWAEKNPYIEKVCLGVFSINERAISLYKKLGFLEEGRKVREFKFGDDEYVDDILMYKWVKE</sequence>
<dbReference type="PANTHER" id="PTHR43415:SF3">
    <property type="entry name" value="GNAT-FAMILY ACETYLTRANSFERASE"/>
    <property type="match status" value="1"/>
</dbReference>
<dbReference type="InterPro" id="IPR000182">
    <property type="entry name" value="GNAT_dom"/>
</dbReference>
<proteinExistence type="predicted"/>
<protein>
    <submittedName>
        <fullName evidence="2">Ribosomal protein S18 acetylase RimI-like enzyme</fullName>
    </submittedName>
</protein>
<dbReference type="EMBL" id="QQAY01000002">
    <property type="protein sequence ID" value="RDI45637.1"/>
    <property type="molecule type" value="Genomic_DNA"/>
</dbReference>
<evidence type="ECO:0000313" key="2">
    <source>
        <dbReference type="EMBL" id="RDI45637.1"/>
    </source>
</evidence>
<dbReference type="SUPFAM" id="SSF55729">
    <property type="entry name" value="Acyl-CoA N-acyltransferases (Nat)"/>
    <property type="match status" value="1"/>
</dbReference>
<accession>A0A370GPM5</accession>
<dbReference type="InterPro" id="IPR016181">
    <property type="entry name" value="Acyl_CoA_acyltransferase"/>
</dbReference>
<dbReference type="AlphaFoldDB" id="A0A370GPM5"/>
<keyword evidence="3" id="KW-1185">Reference proteome</keyword>
<dbReference type="Gene3D" id="3.40.630.30">
    <property type="match status" value="1"/>
</dbReference>
<reference evidence="2 3" key="1">
    <citation type="submission" date="2018-07" db="EMBL/GenBank/DDBJ databases">
        <title>Genomic Encyclopedia of Type Strains, Phase IV (KMG-IV): sequencing the most valuable type-strain genomes for metagenomic binning, comparative biology and taxonomic classification.</title>
        <authorList>
            <person name="Goeker M."/>
        </authorList>
    </citation>
    <scope>NUCLEOTIDE SEQUENCE [LARGE SCALE GENOMIC DNA]</scope>
    <source>
        <strain evidence="2 3">DSM 25281</strain>
    </source>
</reference>
<gene>
    <name evidence="2" type="ORF">DFR59_102268</name>
</gene>
<dbReference type="Proteomes" id="UP000255326">
    <property type="component" value="Unassembled WGS sequence"/>
</dbReference>
<feature type="domain" description="N-acetyltransferase" evidence="1">
    <location>
        <begin position="3"/>
        <end position="171"/>
    </location>
</feature>
<organism evidence="2 3">
    <name type="scientific">Falsibacillus pallidus</name>
    <dbReference type="NCBI Taxonomy" id="493781"/>
    <lineage>
        <taxon>Bacteria</taxon>
        <taxon>Bacillati</taxon>
        <taxon>Bacillota</taxon>
        <taxon>Bacilli</taxon>
        <taxon>Bacillales</taxon>
        <taxon>Bacillaceae</taxon>
        <taxon>Falsibacillus</taxon>
    </lineage>
</organism>
<keyword evidence="2" id="KW-0689">Ribosomal protein</keyword>
<keyword evidence="2" id="KW-0687">Ribonucleoprotein</keyword>
<dbReference type="PANTHER" id="PTHR43415">
    <property type="entry name" value="SPERMIDINE N(1)-ACETYLTRANSFERASE"/>
    <property type="match status" value="1"/>
</dbReference>
<dbReference type="CDD" id="cd04301">
    <property type="entry name" value="NAT_SF"/>
    <property type="match status" value="1"/>
</dbReference>